<dbReference type="EMBL" id="AYKF01000121">
    <property type="protein sequence ID" value="ROO25137.1"/>
    <property type="molecule type" value="Genomic_DNA"/>
</dbReference>
<dbReference type="Proteomes" id="UP000285123">
    <property type="component" value="Unassembled WGS sequence"/>
</dbReference>
<name>A0A423PHR8_9GAMM</name>
<dbReference type="Gene3D" id="1.10.1660.10">
    <property type="match status" value="1"/>
</dbReference>
<proteinExistence type="predicted"/>
<dbReference type="SUPFAM" id="SSF46955">
    <property type="entry name" value="Putative DNA-binding domain"/>
    <property type="match status" value="1"/>
</dbReference>
<organism evidence="1 2">
    <name type="scientific">Salinisphaera orenii YIM 95161</name>
    <dbReference type="NCBI Taxonomy" id="1051139"/>
    <lineage>
        <taxon>Bacteria</taxon>
        <taxon>Pseudomonadati</taxon>
        <taxon>Pseudomonadota</taxon>
        <taxon>Gammaproteobacteria</taxon>
        <taxon>Salinisphaerales</taxon>
        <taxon>Salinisphaeraceae</taxon>
        <taxon>Salinisphaera</taxon>
    </lineage>
</organism>
<evidence type="ECO:0000313" key="1">
    <source>
        <dbReference type="EMBL" id="ROO25137.1"/>
    </source>
</evidence>
<reference evidence="1 2" key="1">
    <citation type="submission" date="2013-10" db="EMBL/GenBank/DDBJ databases">
        <title>Salinisphaera halophila YIM 95161 Genome Sequencing.</title>
        <authorList>
            <person name="Lai Q."/>
            <person name="Li C."/>
            <person name="Shao Z."/>
        </authorList>
    </citation>
    <scope>NUCLEOTIDE SEQUENCE [LARGE SCALE GENOMIC DNA]</scope>
    <source>
        <strain evidence="1 2">YIM 95161</strain>
    </source>
</reference>
<sequence>MSRDTDTVLTAYVVESQTTITLGHLCRSCGVHAEWVQQLVAEGVLEPAAAGERERWAFSADSVPRVHTALRLQRDLGLNVSGVALALELMDEIRTLRRQLDAHQER</sequence>
<evidence type="ECO:0000313" key="2">
    <source>
        <dbReference type="Proteomes" id="UP000285123"/>
    </source>
</evidence>
<comment type="caution">
    <text evidence="1">The sequence shown here is derived from an EMBL/GenBank/DDBJ whole genome shotgun (WGS) entry which is preliminary data.</text>
</comment>
<dbReference type="RefSeq" id="WP_123592263.1">
    <property type="nucleotide sequence ID" value="NZ_AYKF01000121.1"/>
</dbReference>
<gene>
    <name evidence="1" type="ORF">SAHL_15280</name>
</gene>
<dbReference type="Pfam" id="PF13591">
    <property type="entry name" value="MerR_2"/>
    <property type="match status" value="1"/>
</dbReference>
<protein>
    <submittedName>
        <fullName evidence="1">MerR family transcriptional regulator</fullName>
    </submittedName>
</protein>
<dbReference type="InterPro" id="IPR009061">
    <property type="entry name" value="DNA-bd_dom_put_sf"/>
</dbReference>
<dbReference type="AlphaFoldDB" id="A0A423PHR8"/>
<dbReference type="OrthoDB" id="9799091at2"/>
<accession>A0A423PHR8</accession>